<sequence>MYISCCENNNSEEELVQEKKMKNFVMNHSGHKKDFDELFSLSREERIKKWGDHRAFNNFMRWKRIYH</sequence>
<accession>A0A481YRP9</accession>
<reference evidence="1" key="1">
    <citation type="journal article" date="2019" name="MBio">
        <title>Virus Genomes from Deep Sea Sediments Expand the Ocean Megavirome and Support Independent Origins of Viral Gigantism.</title>
        <authorList>
            <person name="Backstrom D."/>
            <person name="Yutin N."/>
            <person name="Jorgensen S.L."/>
            <person name="Dharamshi J."/>
            <person name="Homa F."/>
            <person name="Zaremba-Niedwiedzka K."/>
            <person name="Spang A."/>
            <person name="Wolf Y.I."/>
            <person name="Koonin E.V."/>
            <person name="Ettema T.J."/>
        </authorList>
    </citation>
    <scope>NUCLEOTIDE SEQUENCE</scope>
</reference>
<proteinExistence type="predicted"/>
<name>A0A481YRP9_9VIRU</name>
<dbReference type="EMBL" id="MK500328">
    <property type="protein sequence ID" value="QBK85943.1"/>
    <property type="molecule type" value="Genomic_DNA"/>
</dbReference>
<gene>
    <name evidence="1" type="ORF">LCMAC101_05380</name>
</gene>
<organism evidence="1">
    <name type="scientific">Marseillevirus LCMAC101</name>
    <dbReference type="NCBI Taxonomy" id="2506602"/>
    <lineage>
        <taxon>Viruses</taxon>
        <taxon>Varidnaviria</taxon>
        <taxon>Bamfordvirae</taxon>
        <taxon>Nucleocytoviricota</taxon>
        <taxon>Megaviricetes</taxon>
        <taxon>Pimascovirales</taxon>
        <taxon>Pimascovirales incertae sedis</taxon>
        <taxon>Marseilleviridae</taxon>
    </lineage>
</organism>
<evidence type="ECO:0000313" key="1">
    <source>
        <dbReference type="EMBL" id="QBK85943.1"/>
    </source>
</evidence>
<protein>
    <submittedName>
        <fullName evidence="1">Uncharacterized protein</fullName>
    </submittedName>
</protein>